<proteinExistence type="predicted"/>
<dbReference type="RefSeq" id="WP_377003153.1">
    <property type="nucleotide sequence ID" value="NZ_JBHSGG010000003.1"/>
</dbReference>
<protein>
    <submittedName>
        <fullName evidence="2">Uncharacterized protein</fullName>
    </submittedName>
</protein>
<feature type="compositionally biased region" description="Polar residues" evidence="1">
    <location>
        <begin position="248"/>
        <end position="257"/>
    </location>
</feature>
<feature type="region of interest" description="Disordered" evidence="1">
    <location>
        <begin position="213"/>
        <end position="257"/>
    </location>
</feature>
<evidence type="ECO:0000313" key="3">
    <source>
        <dbReference type="Proteomes" id="UP001595892"/>
    </source>
</evidence>
<organism evidence="2 3">
    <name type="scientific">Coralloluteibacterium thermophilum</name>
    <dbReference type="NCBI Taxonomy" id="2707049"/>
    <lineage>
        <taxon>Bacteria</taxon>
        <taxon>Pseudomonadati</taxon>
        <taxon>Pseudomonadota</taxon>
        <taxon>Gammaproteobacteria</taxon>
        <taxon>Lysobacterales</taxon>
        <taxon>Lysobacteraceae</taxon>
        <taxon>Coralloluteibacterium</taxon>
    </lineage>
</organism>
<evidence type="ECO:0000256" key="1">
    <source>
        <dbReference type="SAM" id="MobiDB-lite"/>
    </source>
</evidence>
<name>A0ABV9NFJ8_9GAMM</name>
<sequence>MRQVVLSSQKAGITRLRGKGGASAEALWDLRNAYVTSARTIKRRPGMRRHIDLPPGTVGLAAFEGVFVVFASSPVENSDPRVRVEVLRHPSREGAELRKIHFAAPFYGALYVAAEFDQGEVFHYWLSEGVAWTPQTVKMAGDRVEPTVQNGFSYVATRAGDPRIAWAPGVPRAVGDVVEPTVQNGFEYVVVDVIGSAPASGAVEPVWPTEEGAQVIEDTDAGGGSAPTPPAPAPPPTPYPPGYGGGRSNNDIPQQAR</sequence>
<dbReference type="EMBL" id="JBHSGG010000003">
    <property type="protein sequence ID" value="MFC4727147.1"/>
    <property type="molecule type" value="Genomic_DNA"/>
</dbReference>
<accession>A0ABV9NFJ8</accession>
<reference evidence="3" key="1">
    <citation type="journal article" date="2019" name="Int. J. Syst. Evol. Microbiol.">
        <title>The Global Catalogue of Microorganisms (GCM) 10K type strain sequencing project: providing services to taxonomists for standard genome sequencing and annotation.</title>
        <authorList>
            <consortium name="The Broad Institute Genomics Platform"/>
            <consortium name="The Broad Institute Genome Sequencing Center for Infectious Disease"/>
            <person name="Wu L."/>
            <person name="Ma J."/>
        </authorList>
    </citation>
    <scope>NUCLEOTIDE SEQUENCE [LARGE SCALE GENOMIC DNA]</scope>
    <source>
        <strain evidence="3">CGMCC 1.13574</strain>
    </source>
</reference>
<keyword evidence="3" id="KW-1185">Reference proteome</keyword>
<gene>
    <name evidence="2" type="ORF">ACFO3Q_03055</name>
</gene>
<evidence type="ECO:0000313" key="2">
    <source>
        <dbReference type="EMBL" id="MFC4727147.1"/>
    </source>
</evidence>
<feature type="compositionally biased region" description="Pro residues" evidence="1">
    <location>
        <begin position="227"/>
        <end position="241"/>
    </location>
</feature>
<dbReference type="Proteomes" id="UP001595892">
    <property type="component" value="Unassembled WGS sequence"/>
</dbReference>
<comment type="caution">
    <text evidence="2">The sequence shown here is derived from an EMBL/GenBank/DDBJ whole genome shotgun (WGS) entry which is preliminary data.</text>
</comment>